<dbReference type="PANTHER" id="PTHR43214:SF41">
    <property type="entry name" value="NITRATE_NITRITE RESPONSE REGULATOR PROTEIN NARP"/>
    <property type="match status" value="1"/>
</dbReference>
<dbReference type="PROSITE" id="PS50110">
    <property type="entry name" value="RESPONSE_REGULATORY"/>
    <property type="match status" value="1"/>
</dbReference>
<dbReference type="GO" id="GO:0000160">
    <property type="term" value="P:phosphorelay signal transduction system"/>
    <property type="evidence" value="ECO:0007669"/>
    <property type="project" value="InterPro"/>
</dbReference>
<dbReference type="CDD" id="cd06170">
    <property type="entry name" value="LuxR_C_like"/>
    <property type="match status" value="1"/>
</dbReference>
<evidence type="ECO:0000313" key="9">
    <source>
        <dbReference type="Proteomes" id="UP000216913"/>
    </source>
</evidence>
<dbReference type="Proteomes" id="UP000216913">
    <property type="component" value="Unassembled WGS sequence"/>
</dbReference>
<dbReference type="CDD" id="cd17535">
    <property type="entry name" value="REC_NarL-like"/>
    <property type="match status" value="1"/>
</dbReference>
<proteinExistence type="predicted"/>
<dbReference type="Gene3D" id="3.40.50.2300">
    <property type="match status" value="1"/>
</dbReference>
<dbReference type="InterPro" id="IPR011006">
    <property type="entry name" value="CheY-like_superfamily"/>
</dbReference>
<sequence length="207" mass="21981">MHNILIIDDHPVTRYALGALLAREGYLVAGEAAEGRHGLQLAHELKPDLVLVDLGLPGLDGLEVIARLRAHGATPRILVLSSLPAATYARRCLQAGAHGFVSKEADTRDLIAAVQAILCGYCFFPSEALSAATLDPVPDDASLLAQLSNRELAVLKQIAQGASNKTIAEALCLSNKTVSTYKARLLAKLNASTAFELMEFAQRTGVS</sequence>
<name>A0A261TSN7_9BORD</name>
<dbReference type="Pfam" id="PF00196">
    <property type="entry name" value="GerE"/>
    <property type="match status" value="1"/>
</dbReference>
<dbReference type="Pfam" id="PF00072">
    <property type="entry name" value="Response_reg"/>
    <property type="match status" value="1"/>
</dbReference>
<evidence type="ECO:0000256" key="2">
    <source>
        <dbReference type="ARBA" id="ARBA00023015"/>
    </source>
</evidence>
<dbReference type="OrthoDB" id="9816469at2"/>
<evidence type="ECO:0000313" key="8">
    <source>
        <dbReference type="EMBL" id="OZI52162.1"/>
    </source>
</evidence>
<dbReference type="RefSeq" id="WP_094800121.1">
    <property type="nucleotide sequence ID" value="NZ_NEVN01000006.1"/>
</dbReference>
<dbReference type="SMART" id="SM00421">
    <property type="entry name" value="HTH_LUXR"/>
    <property type="match status" value="1"/>
</dbReference>
<evidence type="ECO:0000256" key="1">
    <source>
        <dbReference type="ARBA" id="ARBA00022553"/>
    </source>
</evidence>
<reference evidence="8 9" key="1">
    <citation type="submission" date="2017-05" db="EMBL/GenBank/DDBJ databases">
        <title>Complete and WGS of Bordetella genogroups.</title>
        <authorList>
            <person name="Spilker T."/>
            <person name="LiPuma J."/>
        </authorList>
    </citation>
    <scope>NUCLEOTIDE SEQUENCE [LARGE SCALE GENOMIC DNA]</scope>
    <source>
        <strain evidence="8 9">AU10456</strain>
    </source>
</reference>
<organism evidence="8 9">
    <name type="scientific">Bordetella genomosp. 5</name>
    <dbReference type="NCBI Taxonomy" id="1395608"/>
    <lineage>
        <taxon>Bacteria</taxon>
        <taxon>Pseudomonadati</taxon>
        <taxon>Pseudomonadota</taxon>
        <taxon>Betaproteobacteria</taxon>
        <taxon>Burkholderiales</taxon>
        <taxon>Alcaligenaceae</taxon>
        <taxon>Bordetella</taxon>
    </lineage>
</organism>
<comment type="caution">
    <text evidence="8">The sequence shown here is derived from an EMBL/GenBank/DDBJ whole genome shotgun (WGS) entry which is preliminary data.</text>
</comment>
<dbReference type="PROSITE" id="PS50043">
    <property type="entry name" value="HTH_LUXR_2"/>
    <property type="match status" value="1"/>
</dbReference>
<dbReference type="InterPro" id="IPR000792">
    <property type="entry name" value="Tscrpt_reg_LuxR_C"/>
</dbReference>
<gene>
    <name evidence="8" type="ORF">CAL25_11795</name>
</gene>
<evidence type="ECO:0000256" key="5">
    <source>
        <dbReference type="PROSITE-ProRule" id="PRU00169"/>
    </source>
</evidence>
<dbReference type="InterPro" id="IPR001789">
    <property type="entry name" value="Sig_transdc_resp-reg_receiver"/>
</dbReference>
<evidence type="ECO:0000259" key="7">
    <source>
        <dbReference type="PROSITE" id="PS50110"/>
    </source>
</evidence>
<dbReference type="AlphaFoldDB" id="A0A261TSN7"/>
<evidence type="ECO:0000256" key="3">
    <source>
        <dbReference type="ARBA" id="ARBA00023125"/>
    </source>
</evidence>
<evidence type="ECO:0000256" key="4">
    <source>
        <dbReference type="ARBA" id="ARBA00023163"/>
    </source>
</evidence>
<keyword evidence="9" id="KW-1185">Reference proteome</keyword>
<dbReference type="PROSITE" id="PS00622">
    <property type="entry name" value="HTH_LUXR_1"/>
    <property type="match status" value="1"/>
</dbReference>
<keyword evidence="1 5" id="KW-0597">Phosphoprotein</keyword>
<dbReference type="PANTHER" id="PTHR43214">
    <property type="entry name" value="TWO-COMPONENT RESPONSE REGULATOR"/>
    <property type="match status" value="1"/>
</dbReference>
<dbReference type="InterPro" id="IPR039420">
    <property type="entry name" value="WalR-like"/>
</dbReference>
<evidence type="ECO:0000259" key="6">
    <source>
        <dbReference type="PROSITE" id="PS50043"/>
    </source>
</evidence>
<keyword evidence="2" id="KW-0805">Transcription regulation</keyword>
<dbReference type="GO" id="GO:0006355">
    <property type="term" value="P:regulation of DNA-templated transcription"/>
    <property type="evidence" value="ECO:0007669"/>
    <property type="project" value="InterPro"/>
</dbReference>
<feature type="domain" description="Response regulatory" evidence="7">
    <location>
        <begin position="3"/>
        <end position="118"/>
    </location>
</feature>
<dbReference type="SUPFAM" id="SSF52172">
    <property type="entry name" value="CheY-like"/>
    <property type="match status" value="1"/>
</dbReference>
<dbReference type="PRINTS" id="PR00038">
    <property type="entry name" value="HTHLUXR"/>
</dbReference>
<dbReference type="SMART" id="SM00448">
    <property type="entry name" value="REC"/>
    <property type="match status" value="1"/>
</dbReference>
<keyword evidence="3 8" id="KW-0238">DNA-binding</keyword>
<feature type="domain" description="HTH luxR-type" evidence="6">
    <location>
        <begin position="140"/>
        <end position="205"/>
    </location>
</feature>
<accession>A0A261TSN7</accession>
<dbReference type="GO" id="GO:0003677">
    <property type="term" value="F:DNA binding"/>
    <property type="evidence" value="ECO:0007669"/>
    <property type="project" value="UniProtKB-KW"/>
</dbReference>
<keyword evidence="4" id="KW-0804">Transcription</keyword>
<feature type="modified residue" description="4-aspartylphosphate" evidence="5">
    <location>
        <position position="53"/>
    </location>
</feature>
<protein>
    <submittedName>
        <fullName evidence="8">DNA-binding response regulator</fullName>
    </submittedName>
</protein>
<dbReference type="EMBL" id="NEVP01000006">
    <property type="protein sequence ID" value="OZI52162.1"/>
    <property type="molecule type" value="Genomic_DNA"/>
</dbReference>
<dbReference type="InterPro" id="IPR058245">
    <property type="entry name" value="NreC/VraR/RcsB-like_REC"/>
</dbReference>